<comment type="subcellular location">
    <subcellularLocation>
        <location evidence="1">Membrane</location>
        <topology evidence="1">Multi-pass membrane protein</topology>
    </subcellularLocation>
</comment>
<keyword evidence="3 5" id="KW-1133">Transmembrane helix</keyword>
<keyword evidence="2 5" id="KW-0812">Transmembrane</keyword>
<dbReference type="EMBL" id="SDGY01000006">
    <property type="protein sequence ID" value="TYC46176.1"/>
    <property type="molecule type" value="Genomic_DNA"/>
</dbReference>
<evidence type="ECO:0000256" key="5">
    <source>
        <dbReference type="SAM" id="Phobius"/>
    </source>
</evidence>
<evidence type="ECO:0000313" key="7">
    <source>
        <dbReference type="Proteomes" id="UP000442244"/>
    </source>
</evidence>
<protein>
    <submittedName>
        <fullName evidence="6">Cobalt ABC transporter permease</fullName>
    </submittedName>
</protein>
<evidence type="ECO:0000256" key="3">
    <source>
        <dbReference type="ARBA" id="ARBA00022989"/>
    </source>
</evidence>
<keyword evidence="4 5" id="KW-0472">Membrane</keyword>
<evidence type="ECO:0000256" key="1">
    <source>
        <dbReference type="ARBA" id="ARBA00004141"/>
    </source>
</evidence>
<gene>
    <name evidence="6" type="ORF">ESZ47_08060</name>
</gene>
<sequence>MNETQKLLLVLLISIEIAFTQSVYLNLLLILISIIILIISKSSIKSFVRLILVCILPTIGSFTSFYFFGTGEAVQRIHFASVMTTRVVAYVFMGAAFMANMILYKLLRSLEQNVKMSATFVYGILGALNFIPKIIKAIRTIRAVGLMRGEVLYFWSPKLYFKAITQALVWSNNLAMAMTSHGFEEGERRSYHEQFPTKLSGWIIILVIMLFIQYCLFVAKLW</sequence>
<dbReference type="OrthoDB" id="92887at2"/>
<name>A0A6P2CLK8_9LACO</name>
<feature type="transmembrane region" description="Helical" evidence="5">
    <location>
        <begin position="87"/>
        <end position="107"/>
    </location>
</feature>
<dbReference type="CDD" id="cd16914">
    <property type="entry name" value="EcfT"/>
    <property type="match status" value="1"/>
</dbReference>
<feature type="transmembrane region" description="Helical" evidence="5">
    <location>
        <begin position="46"/>
        <end position="67"/>
    </location>
</feature>
<feature type="transmembrane region" description="Helical" evidence="5">
    <location>
        <begin position="7"/>
        <end position="40"/>
    </location>
</feature>
<dbReference type="AlphaFoldDB" id="A0A6P2CLK8"/>
<dbReference type="RefSeq" id="WP_148606423.1">
    <property type="nucleotide sequence ID" value="NZ_BSUV01000001.1"/>
</dbReference>
<feature type="transmembrane region" description="Helical" evidence="5">
    <location>
        <begin position="159"/>
        <end position="179"/>
    </location>
</feature>
<organism evidence="6 7">
    <name type="scientific">Leuconostoc litchii</name>
    <dbReference type="NCBI Taxonomy" id="1981069"/>
    <lineage>
        <taxon>Bacteria</taxon>
        <taxon>Bacillati</taxon>
        <taxon>Bacillota</taxon>
        <taxon>Bacilli</taxon>
        <taxon>Lactobacillales</taxon>
        <taxon>Lactobacillaceae</taxon>
        <taxon>Leuconostoc</taxon>
    </lineage>
</organism>
<evidence type="ECO:0000256" key="4">
    <source>
        <dbReference type="ARBA" id="ARBA00023136"/>
    </source>
</evidence>
<accession>A0A6P2CLK8</accession>
<dbReference type="Proteomes" id="UP000442244">
    <property type="component" value="Unassembled WGS sequence"/>
</dbReference>
<keyword evidence="7" id="KW-1185">Reference proteome</keyword>
<comment type="caution">
    <text evidence="6">The sequence shown here is derived from an EMBL/GenBank/DDBJ whole genome shotgun (WGS) entry which is preliminary data.</text>
</comment>
<feature type="transmembrane region" description="Helical" evidence="5">
    <location>
        <begin position="199"/>
        <end position="219"/>
    </location>
</feature>
<evidence type="ECO:0000313" key="6">
    <source>
        <dbReference type="EMBL" id="TYC46176.1"/>
    </source>
</evidence>
<evidence type="ECO:0000256" key="2">
    <source>
        <dbReference type="ARBA" id="ARBA00022692"/>
    </source>
</evidence>
<proteinExistence type="predicted"/>
<feature type="transmembrane region" description="Helical" evidence="5">
    <location>
        <begin position="119"/>
        <end position="138"/>
    </location>
</feature>
<dbReference type="InterPro" id="IPR003339">
    <property type="entry name" value="ABC/ECF_trnsptr_transmembrane"/>
</dbReference>
<reference evidence="6 7" key="1">
    <citation type="submission" date="2019-01" db="EMBL/GenBank/DDBJ databases">
        <title>Leuconostoc litchii sp. nov., a novel lactic acid bacterium isolated from lychee.</title>
        <authorList>
            <person name="Wang L.-T."/>
        </authorList>
    </citation>
    <scope>NUCLEOTIDE SEQUENCE [LARGE SCALE GENOMIC DNA]</scope>
    <source>
        <strain evidence="6 7">MB7</strain>
    </source>
</reference>
<dbReference type="GO" id="GO:0005886">
    <property type="term" value="C:plasma membrane"/>
    <property type="evidence" value="ECO:0007669"/>
    <property type="project" value="UniProtKB-ARBA"/>
</dbReference>